<dbReference type="InterPro" id="IPR011767">
    <property type="entry name" value="GLR_AS"/>
</dbReference>
<evidence type="ECO:0000313" key="9">
    <source>
        <dbReference type="Proteomes" id="UP000838100"/>
    </source>
</evidence>
<dbReference type="PROSITE" id="PS51354">
    <property type="entry name" value="GLUTAREDOXIN_2"/>
    <property type="match status" value="1"/>
</dbReference>
<dbReference type="SUPFAM" id="SSF52833">
    <property type="entry name" value="Thioredoxin-like"/>
    <property type="match status" value="1"/>
</dbReference>
<dbReference type="InterPro" id="IPR002109">
    <property type="entry name" value="Glutaredoxin"/>
</dbReference>
<comment type="caution">
    <text evidence="8">The sequence shown here is derived from an EMBL/GenBank/DDBJ whole genome shotgun (WGS) entry which is preliminary data.</text>
</comment>
<evidence type="ECO:0000256" key="4">
    <source>
        <dbReference type="ARBA" id="ARBA00023157"/>
    </source>
</evidence>
<dbReference type="InterPro" id="IPR036249">
    <property type="entry name" value="Thioredoxin-like_sf"/>
</dbReference>
<protein>
    <recommendedName>
        <fullName evidence="6">Glutaredoxin</fullName>
    </recommendedName>
</protein>
<dbReference type="Gene3D" id="3.40.30.10">
    <property type="entry name" value="Glutaredoxin"/>
    <property type="match status" value="1"/>
</dbReference>
<dbReference type="RefSeq" id="WP_237445574.1">
    <property type="nucleotide sequence ID" value="NZ_CAKLPX010000004.1"/>
</dbReference>
<dbReference type="PROSITE" id="PS00195">
    <property type="entry name" value="GLUTAREDOXIN_1"/>
    <property type="match status" value="1"/>
</dbReference>
<dbReference type="PRINTS" id="PR00160">
    <property type="entry name" value="GLUTAREDOXIN"/>
</dbReference>
<comment type="similarity">
    <text evidence="1 6">Belongs to the glutaredoxin family.</text>
</comment>
<dbReference type="InterPro" id="IPR014025">
    <property type="entry name" value="Glutaredoxin_subgr"/>
</dbReference>
<dbReference type="Pfam" id="PF00462">
    <property type="entry name" value="Glutaredoxin"/>
    <property type="match status" value="1"/>
</dbReference>
<dbReference type="EMBL" id="CAKLPX010000004">
    <property type="protein sequence ID" value="CAH0992887.1"/>
    <property type="molecule type" value="Genomic_DNA"/>
</dbReference>
<dbReference type="Proteomes" id="UP000838100">
    <property type="component" value="Unassembled WGS sequence"/>
</dbReference>
<keyword evidence="9" id="KW-1185">Reference proteome</keyword>
<keyword evidence="6" id="KW-0963">Cytoplasm</keyword>
<evidence type="ECO:0000256" key="5">
    <source>
        <dbReference type="ARBA" id="ARBA00023284"/>
    </source>
</evidence>
<accession>A0ABM9AI28</accession>
<dbReference type="PANTHER" id="PTHR45694:SF18">
    <property type="entry name" value="GLUTAREDOXIN-1-RELATED"/>
    <property type="match status" value="1"/>
</dbReference>
<evidence type="ECO:0000313" key="8">
    <source>
        <dbReference type="EMBL" id="CAH0992887.1"/>
    </source>
</evidence>
<gene>
    <name evidence="8" type="primary">grxC</name>
    <name evidence="8" type="ORF">SIN8267_03025</name>
</gene>
<name>A0ABM9AI28_9GAMM</name>
<dbReference type="InterPro" id="IPR011900">
    <property type="entry name" value="GRX_bact"/>
</dbReference>
<keyword evidence="3 6" id="KW-0249">Electron transport</keyword>
<feature type="domain" description="Glutaredoxin" evidence="7">
    <location>
        <begin position="4"/>
        <end position="63"/>
    </location>
</feature>
<keyword evidence="5 6" id="KW-0676">Redox-active center</keyword>
<evidence type="ECO:0000256" key="2">
    <source>
        <dbReference type="ARBA" id="ARBA00022448"/>
    </source>
</evidence>
<evidence type="ECO:0000256" key="6">
    <source>
        <dbReference type="RuleBase" id="RU364065"/>
    </source>
</evidence>
<sequence length="87" mass="9700">MSKVVMYSSAFCPYCHRAKSILDSKGVNVEEIFVDRKPDIRQTMMDKSGRNTVPQIWIGDTHVGGSDDLWALDRNGDLDPMLAKLAG</sequence>
<evidence type="ECO:0000259" key="7">
    <source>
        <dbReference type="Pfam" id="PF00462"/>
    </source>
</evidence>
<evidence type="ECO:0000256" key="1">
    <source>
        <dbReference type="ARBA" id="ARBA00007787"/>
    </source>
</evidence>
<keyword evidence="2 6" id="KW-0813">Transport</keyword>
<dbReference type="NCBIfam" id="TIGR02181">
    <property type="entry name" value="GRX_bact"/>
    <property type="match status" value="1"/>
</dbReference>
<proteinExistence type="inferred from homology"/>
<dbReference type="CDD" id="cd03418">
    <property type="entry name" value="GRX_GRXb_1_3_like"/>
    <property type="match status" value="1"/>
</dbReference>
<reference evidence="8" key="1">
    <citation type="submission" date="2021-12" db="EMBL/GenBank/DDBJ databases">
        <authorList>
            <person name="Rodrigo-Torres L."/>
            <person name="Arahal R. D."/>
            <person name="Lucena T."/>
        </authorList>
    </citation>
    <scope>NUCLEOTIDE SEQUENCE</scope>
    <source>
        <strain evidence="8">CECT 8267</strain>
    </source>
</reference>
<evidence type="ECO:0000256" key="3">
    <source>
        <dbReference type="ARBA" id="ARBA00022982"/>
    </source>
</evidence>
<dbReference type="PANTHER" id="PTHR45694">
    <property type="entry name" value="GLUTAREDOXIN 2"/>
    <property type="match status" value="1"/>
</dbReference>
<keyword evidence="4" id="KW-1015">Disulfide bond</keyword>
<comment type="function">
    <text evidence="6">Has a glutathione-disulfide oxidoreductase activity in the presence of NADPH and glutathione reductase. Reduces low molecular weight disulfides and proteins.</text>
</comment>
<organism evidence="8 9">
    <name type="scientific">Sinobacterium norvegicum</name>
    <dbReference type="NCBI Taxonomy" id="1641715"/>
    <lineage>
        <taxon>Bacteria</taxon>
        <taxon>Pseudomonadati</taxon>
        <taxon>Pseudomonadota</taxon>
        <taxon>Gammaproteobacteria</taxon>
        <taxon>Cellvibrionales</taxon>
        <taxon>Spongiibacteraceae</taxon>
        <taxon>Sinobacterium</taxon>
    </lineage>
</organism>